<dbReference type="EMBL" id="BLXT01004326">
    <property type="protein sequence ID" value="GFO11711.1"/>
    <property type="molecule type" value="Genomic_DNA"/>
</dbReference>
<dbReference type="Gene3D" id="1.20.920.20">
    <property type="match status" value="1"/>
</dbReference>
<reference evidence="4 5" key="1">
    <citation type="journal article" date="2021" name="Elife">
        <title>Chloroplast acquisition without the gene transfer in kleptoplastic sea slugs, Plakobranchus ocellatus.</title>
        <authorList>
            <person name="Maeda T."/>
            <person name="Takahashi S."/>
            <person name="Yoshida T."/>
            <person name="Shimamura S."/>
            <person name="Takaki Y."/>
            <person name="Nagai Y."/>
            <person name="Toyoda A."/>
            <person name="Suzuki Y."/>
            <person name="Arimoto A."/>
            <person name="Ishii H."/>
            <person name="Satoh N."/>
            <person name="Nishiyama T."/>
            <person name="Hasebe M."/>
            <person name="Maruyama T."/>
            <person name="Minagawa J."/>
            <person name="Obokata J."/>
            <person name="Shigenobu S."/>
        </authorList>
    </citation>
    <scope>NUCLEOTIDE SEQUENCE [LARGE SCALE GENOMIC DNA]</scope>
</reference>
<feature type="domain" description="Transglutaminase-like" evidence="2">
    <location>
        <begin position="76"/>
        <end position="181"/>
    </location>
</feature>
<proteinExistence type="predicted"/>
<dbReference type="Pfam" id="PF01841">
    <property type="entry name" value="Transglut_core"/>
    <property type="match status" value="1"/>
</dbReference>
<evidence type="ECO:0000313" key="4">
    <source>
        <dbReference type="EMBL" id="GFO11711.1"/>
    </source>
</evidence>
<evidence type="ECO:0000313" key="5">
    <source>
        <dbReference type="Proteomes" id="UP000735302"/>
    </source>
</evidence>
<dbReference type="Gene3D" id="3.10.620.30">
    <property type="match status" value="1"/>
</dbReference>
<feature type="compositionally biased region" description="Basic and acidic residues" evidence="1">
    <location>
        <begin position="747"/>
        <end position="791"/>
    </location>
</feature>
<dbReference type="SUPFAM" id="SSF54001">
    <property type="entry name" value="Cysteine proteinases"/>
    <property type="match status" value="1"/>
</dbReference>
<evidence type="ECO:0000256" key="1">
    <source>
        <dbReference type="SAM" id="MobiDB-lite"/>
    </source>
</evidence>
<feature type="domain" description="KY-like immunoglobulin-like" evidence="3">
    <location>
        <begin position="242"/>
        <end position="372"/>
    </location>
</feature>
<evidence type="ECO:0000259" key="3">
    <source>
        <dbReference type="Pfam" id="PF23265"/>
    </source>
</evidence>
<accession>A0AAV4AKK6</accession>
<dbReference type="InterPro" id="IPR056564">
    <property type="entry name" value="Ig-like_KY"/>
</dbReference>
<comment type="caution">
    <text evidence="4">The sequence shown here is derived from an EMBL/GenBank/DDBJ whole genome shotgun (WGS) entry which is preliminary data.</text>
</comment>
<feature type="region of interest" description="Disordered" evidence="1">
    <location>
        <begin position="747"/>
        <end position="834"/>
    </location>
</feature>
<keyword evidence="5" id="KW-1185">Reference proteome</keyword>
<dbReference type="PANTHER" id="PTHR47020:SF1">
    <property type="entry name" value="HILLARIN"/>
    <property type="match status" value="1"/>
</dbReference>
<gene>
    <name evidence="4" type="ORF">PoB_003821600</name>
</gene>
<sequence>MGCGGSKGNQSGARNDNPPIEEIDVPDIDNRYPAPSPPKSNKDDFYKPSDYANIDTQVKQQLTRIDKSSYESLTLALSRSYSTDLEKLRAIYVWLFHQDVFGAFYSGVTDPYTPRGYMKLIKTGNGSYASFFAQLCRAAGIPCNVIRGVGRGDSYNVGQQDMSELQSAWCAVHVDGNWRLVHPLWAYFTQKQTYIDGRRPPAGTKRPTVNDFFYLIDPNKMICFCLPHADSWQLLKKKWDAKKFVRSPQFTEEYFTSGLLLPRKYNAILQAENGICVIDFDHHAHDEPSIESTIEFDKDSTTESGEGLPANVRMSDYVITSSSSTRKTLVVKFPVKGRYNADVFGGRDSKHPKIVEFRMDCDDTERSPQPFPLRPQGGFGPRSEAASTLGVSDITPDSGIVLVRATQVKHFSFTMTQPLELEANLVHSTASSADLDDFVSCQVTQHQGQVKVVVPEETNLEFGLEINARPANTSRPFSVIATYLLVDENWRKRTAVVAPTKHNKSQQEARKALIAATQKSDIQRLEKAIGDFERLKLSDNGDLTRARHRLVELHLRNLRMRTLERKLDPLDNAIHAAKTSHVASYLINTNEMKDAEATQKQLRRLKLYMHKVLALNKATISEIHRYHRPKPLVHNVMKATFRILGEPKSKIQNWSYIQTCMRQLGRNSMMTRVKQFDPVHLKEGQASDAEGYLDQTNKYLVRMCSAGAGTFYVWSNNMISEYHGKGQVEPLDIWQGNDKWSKLLAKRDKLKDKSQPPNRSDDRQTHKREAEPEVPETERSMYGAEVRRGDSPEEDDWNPNLPPGGEYYRQNEFTPDYDWDPNAPSSGRNYERQG</sequence>
<dbReference type="PANTHER" id="PTHR47020">
    <property type="entry name" value="HILLARIN"/>
    <property type="match status" value="1"/>
</dbReference>
<dbReference type="Pfam" id="PF23265">
    <property type="entry name" value="Ig-like_KY"/>
    <property type="match status" value="1"/>
</dbReference>
<dbReference type="InterPro" id="IPR038765">
    <property type="entry name" value="Papain-like_cys_pep_sf"/>
</dbReference>
<name>A0AAV4AKK6_9GAST</name>
<evidence type="ECO:0000259" key="2">
    <source>
        <dbReference type="Pfam" id="PF01841"/>
    </source>
</evidence>
<feature type="region of interest" description="Disordered" evidence="1">
    <location>
        <begin position="362"/>
        <end position="387"/>
    </location>
</feature>
<dbReference type="Proteomes" id="UP000735302">
    <property type="component" value="Unassembled WGS sequence"/>
</dbReference>
<dbReference type="InterPro" id="IPR053041">
    <property type="entry name" value="Transglut-like_Superfamily_Mod"/>
</dbReference>
<feature type="region of interest" description="Disordered" evidence="1">
    <location>
        <begin position="1"/>
        <end position="46"/>
    </location>
</feature>
<dbReference type="InterPro" id="IPR002931">
    <property type="entry name" value="Transglutaminase-like"/>
</dbReference>
<dbReference type="AlphaFoldDB" id="A0AAV4AKK6"/>
<protein>
    <submittedName>
        <fullName evidence="4">Kyphoscoliosis peptidase</fullName>
    </submittedName>
</protein>
<organism evidence="4 5">
    <name type="scientific">Plakobranchus ocellatus</name>
    <dbReference type="NCBI Taxonomy" id="259542"/>
    <lineage>
        <taxon>Eukaryota</taxon>
        <taxon>Metazoa</taxon>
        <taxon>Spiralia</taxon>
        <taxon>Lophotrochozoa</taxon>
        <taxon>Mollusca</taxon>
        <taxon>Gastropoda</taxon>
        <taxon>Heterobranchia</taxon>
        <taxon>Euthyneura</taxon>
        <taxon>Panpulmonata</taxon>
        <taxon>Sacoglossa</taxon>
        <taxon>Placobranchoidea</taxon>
        <taxon>Plakobranchidae</taxon>
        <taxon>Plakobranchus</taxon>
    </lineage>
</organism>